<dbReference type="AlphaFoldDB" id="U7D7D6"/>
<protein>
    <submittedName>
        <fullName evidence="2">Uncharacterized protein</fullName>
    </submittedName>
</protein>
<dbReference type="EMBL" id="ASJR01000012">
    <property type="protein sequence ID" value="ERP31491.1"/>
    <property type="molecule type" value="Genomic_DNA"/>
</dbReference>
<keyword evidence="1" id="KW-1133">Transmembrane helix</keyword>
<keyword evidence="1" id="KW-0812">Transmembrane</keyword>
<feature type="transmembrane region" description="Helical" evidence="1">
    <location>
        <begin position="67"/>
        <end position="87"/>
    </location>
</feature>
<proteinExistence type="predicted"/>
<dbReference type="Proteomes" id="UP000017148">
    <property type="component" value="Unassembled WGS sequence"/>
</dbReference>
<feature type="transmembrane region" description="Helical" evidence="1">
    <location>
        <begin position="6"/>
        <end position="25"/>
    </location>
</feature>
<gene>
    <name evidence="2" type="ORF">CALK_1535</name>
</gene>
<organism evidence="2 3">
    <name type="scientific">Chitinivibrio alkaliphilus ACht1</name>
    <dbReference type="NCBI Taxonomy" id="1313304"/>
    <lineage>
        <taxon>Bacteria</taxon>
        <taxon>Pseudomonadati</taxon>
        <taxon>Fibrobacterota</taxon>
        <taxon>Chitinivibrionia</taxon>
        <taxon>Chitinivibrionales</taxon>
        <taxon>Chitinivibrionaceae</taxon>
        <taxon>Chitinivibrio</taxon>
    </lineage>
</organism>
<keyword evidence="1" id="KW-0472">Membrane</keyword>
<comment type="caution">
    <text evidence="2">The sequence shown here is derived from an EMBL/GenBank/DDBJ whole genome shotgun (WGS) entry which is preliminary data.</text>
</comment>
<accession>U7D7D6</accession>
<feature type="transmembrane region" description="Helical" evidence="1">
    <location>
        <begin position="37"/>
        <end position="55"/>
    </location>
</feature>
<dbReference type="STRING" id="1313304.CALK_1535"/>
<evidence type="ECO:0000313" key="3">
    <source>
        <dbReference type="Proteomes" id="UP000017148"/>
    </source>
</evidence>
<dbReference type="RefSeq" id="WP_022636989.1">
    <property type="nucleotide sequence ID" value="NZ_ASJR01000012.1"/>
</dbReference>
<evidence type="ECO:0000256" key="1">
    <source>
        <dbReference type="SAM" id="Phobius"/>
    </source>
</evidence>
<reference evidence="2 3" key="1">
    <citation type="journal article" date="2013" name="Environ. Microbiol.">
        <title>Genome analysis of Chitinivibrio alkaliphilus gen. nov., sp. nov., a novel extremely haloalkaliphilic anaerobic chitinolytic bacterium from the candidate phylum Termite Group 3.</title>
        <authorList>
            <person name="Sorokin D.Y."/>
            <person name="Gumerov V.M."/>
            <person name="Rakitin A.L."/>
            <person name="Beletsky A.V."/>
            <person name="Damste J.S."/>
            <person name="Muyzer G."/>
            <person name="Mardanov A.V."/>
            <person name="Ravin N.V."/>
        </authorList>
    </citation>
    <scope>NUCLEOTIDE SEQUENCE [LARGE SCALE GENOMIC DNA]</scope>
    <source>
        <strain evidence="2 3">ACht1</strain>
    </source>
</reference>
<sequence length="97" mass="11048">MDMIYLLDLSFVALLFVIAYLSRRIGEALMIQPHYKLFYFSAFLITIASLLSIFAKGVDGMERVHLIALGIRGASSLLSLPVAVRYWSWLFNEDMRG</sequence>
<name>U7D7D6_9BACT</name>
<evidence type="ECO:0000313" key="2">
    <source>
        <dbReference type="EMBL" id="ERP31491.1"/>
    </source>
</evidence>
<keyword evidence="3" id="KW-1185">Reference proteome</keyword>